<dbReference type="InterPro" id="IPR013767">
    <property type="entry name" value="PAS_fold"/>
</dbReference>
<sequence length="1495" mass="169887">MTASRCSRWPIFSYSLALLAVMLKPTCAYAITASVRGLGDSSIILLLSLIGITVMGLIAAVFTFFKRTQKGQAALQASEEEKQQIQAQIDLSIDGILQLDDDNVIRYANQSAAYFLEKKLEELVGKPVLSVCENELASQLQDAQQSSSGKITLYCQLGYHKRHARLRWVRYKKPLGDITSSLHIDDVNQLQSDLSAVEADKKHLCETLDNADTLIANADFETQILTPNNALCELLKLEPNSTLSLDTLHKYFNDNDSLTFKRFWTKLQDGENQTLDISILVRGVIIPISISAQIKPIGDQDTVSAATLVVTNLLPLHSLKEKLAAGQKLIQSMLSASPFPMYVLNENSQIVECNRKLGTLFKVDVNRIKNKRLEDIDAFDDYFKSLHTGATGTLAAQKSALLTMKDGRQLDVNMHFAPLMTATQHKGCVVIIEDLTAIKAIEAEAQRHEKTVIELLDNAPIGVGIFDNRYQFKRVNQALLDQLKLKEDNLLNQTFTALFDTPELAVVATKHLHKAGKLEDFEADFIDANGHVFSTRLDVNKLSENAYVCWVTDARRQEYLNHQLERLITYSNMPIGLLNDDGFTKLNPAACAFFDITKEDELLGLSPASEVINPSPKNAQEMAQHLAELKQNKQVLSFSWTHEHHDETLPCEITLVPLFSRAEHSATLCMWTDLRALKKANAARIEAVNLRQAAEKEVAEKQRQLQNSQDLLASRAQTLESTQQKLEAAESDLATKLSTIKELQQAHEDITDHLSELQSDYERNRELLAQSQNANAELESQLEASSNKVNHLERQRNQIADALQFSERRNKEAQEQLAESEQTTQLLKEEHEKHLASMQASQAKIDELKHSIEEKDQQINDVSDKITNLQSQLASSGKASEKLREQLVNQRKASELAEQKRRDLEKACEEAQAQLSNKSQYVEHLQKEMQMLENMAEQQVDLNQQTQLLEQELAQKQQQLDETQAQLDQARESSEQEKQNSANFAAELEKLQKELQDVENRSQQQKAEIAEVDKKWLAQQQAMQDELANKQQELDATLHALENAQQQTAEEKKKQEERVRTLEAELKDVEQRALAQEQEMASNDQQLLQQQETLANELAAKKEQLNQTKQQLEAHQQQVEEEKQQRKAQQEKLTQLSLEMADVQSRANKQKEILEGSDEQWRNQQSEIEKQKEQLQQALEHAENQNQLMQLTLDDKLRELKQAETAVSQTHSDEQKLQEELNKAKEQADSLLAKLMQQEDEEQKLKQQVYEQQNSLQERENSIQSLQEEQQRLTQALQSVTQEYEQTKASYSEQHQSQQKLTDQLEALEEELKHSRKQLSDKEYALVDAQKQIATSKDKLAAQEQALIETQKEELKHFIDDGSQPIQIKKPDFADLPLPENPSQLFDLLPYLQDHKGVTSLASSLNELMDNLHSNIVALDKAVAEDDSGHIHISTRKLVHVLEEINSEPLKDMAEKLQLWSENQLIDNISISWPSSRGTLMSTLRVIYSHLHSEI</sequence>
<comment type="caution">
    <text evidence="4">The sequence shown here is derived from an EMBL/GenBank/DDBJ whole genome shotgun (WGS) entry which is preliminary data.</text>
</comment>
<dbReference type="EMBL" id="RPOK01000004">
    <property type="protein sequence ID" value="RPJ65860.1"/>
    <property type="molecule type" value="Genomic_DNA"/>
</dbReference>
<evidence type="ECO:0000259" key="3">
    <source>
        <dbReference type="PROSITE" id="PS50112"/>
    </source>
</evidence>
<dbReference type="Proteomes" id="UP000275281">
    <property type="component" value="Unassembled WGS sequence"/>
</dbReference>
<feature type="region of interest" description="Disordered" evidence="1">
    <location>
        <begin position="959"/>
        <end position="981"/>
    </location>
</feature>
<keyword evidence="2" id="KW-0812">Transmembrane</keyword>
<dbReference type="OrthoDB" id="6319836at2"/>
<dbReference type="InterPro" id="IPR000014">
    <property type="entry name" value="PAS"/>
</dbReference>
<dbReference type="GO" id="GO:0006355">
    <property type="term" value="P:regulation of DNA-templated transcription"/>
    <property type="evidence" value="ECO:0007669"/>
    <property type="project" value="InterPro"/>
</dbReference>
<dbReference type="CDD" id="cd00130">
    <property type="entry name" value="PAS"/>
    <property type="match status" value="1"/>
</dbReference>
<dbReference type="SMART" id="SM00091">
    <property type="entry name" value="PAS"/>
    <property type="match status" value="5"/>
</dbReference>
<dbReference type="PROSITE" id="PS50112">
    <property type="entry name" value="PAS"/>
    <property type="match status" value="1"/>
</dbReference>
<organism evidence="4 5">
    <name type="scientific">Alteromonas sediminis</name>
    <dbReference type="NCBI Taxonomy" id="2259342"/>
    <lineage>
        <taxon>Bacteria</taxon>
        <taxon>Pseudomonadati</taxon>
        <taxon>Pseudomonadota</taxon>
        <taxon>Gammaproteobacteria</taxon>
        <taxon>Alteromonadales</taxon>
        <taxon>Alteromonadaceae</taxon>
        <taxon>Alteromonas/Salinimonas group</taxon>
        <taxon>Alteromonas</taxon>
    </lineage>
</organism>
<accession>A0A3N5XYW9</accession>
<dbReference type="Gene3D" id="3.30.450.20">
    <property type="entry name" value="PAS domain"/>
    <property type="match status" value="4"/>
</dbReference>
<evidence type="ECO:0000313" key="5">
    <source>
        <dbReference type="Proteomes" id="UP000275281"/>
    </source>
</evidence>
<evidence type="ECO:0000313" key="4">
    <source>
        <dbReference type="EMBL" id="RPJ65860.1"/>
    </source>
</evidence>
<reference evidence="4 5" key="1">
    <citation type="submission" date="2018-11" db="EMBL/GenBank/DDBJ databases">
        <authorList>
            <person name="Ye M.-Q."/>
            <person name="Du Z.-J."/>
        </authorList>
    </citation>
    <scope>NUCLEOTIDE SEQUENCE [LARGE SCALE GENOMIC DNA]</scope>
    <source>
        <strain evidence="4 5">U0105</strain>
    </source>
</reference>
<evidence type="ECO:0000256" key="2">
    <source>
        <dbReference type="SAM" id="Phobius"/>
    </source>
</evidence>
<feature type="region of interest" description="Disordered" evidence="1">
    <location>
        <begin position="1105"/>
        <end position="1131"/>
    </location>
</feature>
<feature type="transmembrane region" description="Helical" evidence="2">
    <location>
        <begin position="43"/>
        <end position="65"/>
    </location>
</feature>
<feature type="domain" description="PAS" evidence="3">
    <location>
        <begin position="81"/>
        <end position="129"/>
    </location>
</feature>
<dbReference type="SUPFAM" id="SSF55785">
    <property type="entry name" value="PYP-like sensor domain (PAS domain)"/>
    <property type="match status" value="4"/>
</dbReference>
<dbReference type="InterPro" id="IPR035965">
    <property type="entry name" value="PAS-like_dom_sf"/>
</dbReference>
<dbReference type="PANTHER" id="PTHR45615">
    <property type="entry name" value="MYOSIN HEAVY CHAIN, NON-MUSCLE"/>
    <property type="match status" value="1"/>
</dbReference>
<feature type="compositionally biased region" description="Polar residues" evidence="1">
    <location>
        <begin position="1105"/>
        <end position="1115"/>
    </location>
</feature>
<dbReference type="SUPFAM" id="SSF57997">
    <property type="entry name" value="Tropomyosin"/>
    <property type="match status" value="1"/>
</dbReference>
<keyword evidence="5" id="KW-1185">Reference proteome</keyword>
<keyword evidence="2" id="KW-1133">Transmembrane helix</keyword>
<proteinExistence type="predicted"/>
<name>A0A3N5XYW9_9ALTE</name>
<gene>
    <name evidence="4" type="ORF">DRW07_13695</name>
</gene>
<dbReference type="Pfam" id="PF13426">
    <property type="entry name" value="PAS_9"/>
    <property type="match status" value="2"/>
</dbReference>
<keyword evidence="2" id="KW-0472">Membrane</keyword>
<feature type="compositionally biased region" description="Basic and acidic residues" evidence="1">
    <location>
        <begin position="969"/>
        <end position="978"/>
    </location>
</feature>
<protein>
    <submittedName>
        <fullName evidence="4">PAS domain-containing protein</fullName>
    </submittedName>
</protein>
<feature type="compositionally biased region" description="Basic and acidic residues" evidence="1">
    <location>
        <begin position="1118"/>
        <end position="1130"/>
    </location>
</feature>
<feature type="transmembrane region" description="Helical" evidence="2">
    <location>
        <begin position="12"/>
        <end position="31"/>
    </location>
</feature>
<dbReference type="RefSeq" id="WP_124028491.1">
    <property type="nucleotide sequence ID" value="NZ_JBHRSN010000007.1"/>
</dbReference>
<dbReference type="Pfam" id="PF00989">
    <property type="entry name" value="PAS"/>
    <property type="match status" value="1"/>
</dbReference>
<evidence type="ECO:0000256" key="1">
    <source>
        <dbReference type="SAM" id="MobiDB-lite"/>
    </source>
</evidence>
<dbReference type="PANTHER" id="PTHR45615:SF63">
    <property type="entry name" value="CHROMOSOME UNDETERMINED SCAFFOLD_10, WHOLE GENOME SHOTGUN SEQUENCE"/>
    <property type="match status" value="1"/>
</dbReference>